<protein>
    <submittedName>
        <fullName evidence="1">Uncharacterized protein</fullName>
    </submittedName>
</protein>
<accession>A0A4Y2SEE9</accession>
<dbReference type="Proteomes" id="UP000499080">
    <property type="component" value="Unassembled WGS sequence"/>
</dbReference>
<reference evidence="1 2" key="1">
    <citation type="journal article" date="2019" name="Sci. Rep.">
        <title>Orb-weaving spider Araneus ventricosus genome elucidates the spidroin gene catalogue.</title>
        <authorList>
            <person name="Kono N."/>
            <person name="Nakamura H."/>
            <person name="Ohtoshi R."/>
            <person name="Moran D.A.P."/>
            <person name="Shinohara A."/>
            <person name="Yoshida Y."/>
            <person name="Fujiwara M."/>
            <person name="Mori M."/>
            <person name="Tomita M."/>
            <person name="Arakawa K."/>
        </authorList>
    </citation>
    <scope>NUCLEOTIDE SEQUENCE [LARGE SCALE GENOMIC DNA]</scope>
</reference>
<dbReference type="AlphaFoldDB" id="A0A4Y2SEE9"/>
<keyword evidence="2" id="KW-1185">Reference proteome</keyword>
<dbReference type="EMBL" id="BGPR01021381">
    <property type="protein sequence ID" value="GBN86608.1"/>
    <property type="molecule type" value="Genomic_DNA"/>
</dbReference>
<sequence>NTENKLCDLQSVPDLFSYAGSDIDFVHSTPSENNDDSFISSLRTEESDQTQKKAREIVANRNKWKYNVREISHLTESLSLEHIRNPIEKLNRVRSVEKAGQQYDVLSDNMTSGGTCELAHYLDGAATT</sequence>
<name>A0A4Y2SEE9_ARAVE</name>
<comment type="caution">
    <text evidence="1">The sequence shown here is derived from an EMBL/GenBank/DDBJ whole genome shotgun (WGS) entry which is preliminary data.</text>
</comment>
<evidence type="ECO:0000313" key="2">
    <source>
        <dbReference type="Proteomes" id="UP000499080"/>
    </source>
</evidence>
<organism evidence="1 2">
    <name type="scientific">Araneus ventricosus</name>
    <name type="common">Orbweaver spider</name>
    <name type="synonym">Epeira ventricosa</name>
    <dbReference type="NCBI Taxonomy" id="182803"/>
    <lineage>
        <taxon>Eukaryota</taxon>
        <taxon>Metazoa</taxon>
        <taxon>Ecdysozoa</taxon>
        <taxon>Arthropoda</taxon>
        <taxon>Chelicerata</taxon>
        <taxon>Arachnida</taxon>
        <taxon>Araneae</taxon>
        <taxon>Araneomorphae</taxon>
        <taxon>Entelegynae</taxon>
        <taxon>Araneoidea</taxon>
        <taxon>Araneidae</taxon>
        <taxon>Araneus</taxon>
    </lineage>
</organism>
<evidence type="ECO:0000313" key="1">
    <source>
        <dbReference type="EMBL" id="GBN86608.1"/>
    </source>
</evidence>
<feature type="non-terminal residue" evidence="1">
    <location>
        <position position="1"/>
    </location>
</feature>
<proteinExistence type="predicted"/>
<gene>
    <name evidence="1" type="ORF">AVEN_106572_1</name>
</gene>